<evidence type="ECO:0000256" key="7">
    <source>
        <dbReference type="ARBA" id="ARBA00022723"/>
    </source>
</evidence>
<gene>
    <name evidence="25" type="ORF">MSAN_00385700</name>
</gene>
<evidence type="ECO:0000256" key="2">
    <source>
        <dbReference type="ARBA" id="ARBA00022578"/>
    </source>
</evidence>
<evidence type="ECO:0000256" key="20">
    <source>
        <dbReference type="ARBA" id="ARBA00023268"/>
    </source>
</evidence>
<evidence type="ECO:0000256" key="10">
    <source>
        <dbReference type="ARBA" id="ARBA00022759"/>
    </source>
</evidence>
<dbReference type="GO" id="GO:0004190">
    <property type="term" value="F:aspartic-type endopeptidase activity"/>
    <property type="evidence" value="ECO:0007669"/>
    <property type="project" value="UniProtKB-KW"/>
</dbReference>
<keyword evidence="16" id="KW-0695">RNA-directed DNA polymerase</keyword>
<dbReference type="Pfam" id="PF07727">
    <property type="entry name" value="RVT_2"/>
    <property type="match status" value="1"/>
</dbReference>
<evidence type="ECO:0000256" key="8">
    <source>
        <dbReference type="ARBA" id="ARBA00022741"/>
    </source>
</evidence>
<evidence type="ECO:0000313" key="26">
    <source>
        <dbReference type="Proteomes" id="UP000623467"/>
    </source>
</evidence>
<dbReference type="InterPro" id="IPR039537">
    <property type="entry name" value="Retrotran_Ty1/copia-like"/>
</dbReference>
<keyword evidence="4" id="KW-0645">Protease</keyword>
<organism evidence="25 26">
    <name type="scientific">Mycena sanguinolenta</name>
    <dbReference type="NCBI Taxonomy" id="230812"/>
    <lineage>
        <taxon>Eukaryota</taxon>
        <taxon>Fungi</taxon>
        <taxon>Dikarya</taxon>
        <taxon>Basidiomycota</taxon>
        <taxon>Agaricomycotina</taxon>
        <taxon>Agaricomycetes</taxon>
        <taxon>Agaricomycetidae</taxon>
        <taxon>Agaricales</taxon>
        <taxon>Marasmiineae</taxon>
        <taxon>Mycenaceae</taxon>
        <taxon>Mycena</taxon>
    </lineage>
</organism>
<keyword evidence="20" id="KW-0511">Multifunctional enzyme</keyword>
<keyword evidence="2" id="KW-0815">Transposition</keyword>
<keyword evidence="9" id="KW-0064">Aspartyl protease</keyword>
<dbReference type="Gene3D" id="3.30.420.10">
    <property type="entry name" value="Ribonuclease H-like superfamily/Ribonuclease H"/>
    <property type="match status" value="1"/>
</dbReference>
<dbReference type="GO" id="GO:0015074">
    <property type="term" value="P:DNA integration"/>
    <property type="evidence" value="ECO:0007669"/>
    <property type="project" value="UniProtKB-KW"/>
</dbReference>
<dbReference type="GO" id="GO:0003964">
    <property type="term" value="F:RNA-directed DNA polymerase activity"/>
    <property type="evidence" value="ECO:0007669"/>
    <property type="project" value="UniProtKB-KW"/>
</dbReference>
<keyword evidence="17" id="KW-0239">DNA-directed DNA polymerase</keyword>
<keyword evidence="8" id="KW-0547">Nucleotide-binding</keyword>
<reference evidence="25" key="1">
    <citation type="submission" date="2020-05" db="EMBL/GenBank/DDBJ databases">
        <title>Mycena genomes resolve the evolution of fungal bioluminescence.</title>
        <authorList>
            <person name="Tsai I.J."/>
        </authorList>
    </citation>
    <scope>NUCLEOTIDE SEQUENCE</scope>
    <source>
        <strain evidence="25">160909Yilan</strain>
    </source>
</reference>
<dbReference type="GO" id="GO:0003723">
    <property type="term" value="F:RNA binding"/>
    <property type="evidence" value="ECO:0007669"/>
    <property type="project" value="UniProtKB-KW"/>
</dbReference>
<evidence type="ECO:0000256" key="12">
    <source>
        <dbReference type="ARBA" id="ARBA00022840"/>
    </source>
</evidence>
<evidence type="ECO:0000259" key="24">
    <source>
        <dbReference type="PROSITE" id="PS50994"/>
    </source>
</evidence>
<dbReference type="PROSITE" id="PS50994">
    <property type="entry name" value="INTEGRASE"/>
    <property type="match status" value="1"/>
</dbReference>
<dbReference type="InterPro" id="IPR036397">
    <property type="entry name" value="RNaseH_sf"/>
</dbReference>
<dbReference type="PANTHER" id="PTHR42648:SF11">
    <property type="entry name" value="TRANSPOSON TY4-P GAG-POL POLYPROTEIN"/>
    <property type="match status" value="1"/>
</dbReference>
<dbReference type="GO" id="GO:0046872">
    <property type="term" value="F:metal ion binding"/>
    <property type="evidence" value="ECO:0007669"/>
    <property type="project" value="UniProtKB-KW"/>
</dbReference>
<keyword evidence="7" id="KW-0479">Metal-binding</keyword>
<dbReference type="GO" id="GO:0003887">
    <property type="term" value="F:DNA-directed DNA polymerase activity"/>
    <property type="evidence" value="ECO:0007669"/>
    <property type="project" value="UniProtKB-KW"/>
</dbReference>
<dbReference type="InterPro" id="IPR001584">
    <property type="entry name" value="Integrase_cat-core"/>
</dbReference>
<evidence type="ECO:0000256" key="11">
    <source>
        <dbReference type="ARBA" id="ARBA00022801"/>
    </source>
</evidence>
<evidence type="ECO:0000256" key="16">
    <source>
        <dbReference type="ARBA" id="ARBA00022918"/>
    </source>
</evidence>
<dbReference type="GO" id="GO:0005524">
    <property type="term" value="F:ATP binding"/>
    <property type="evidence" value="ECO:0007669"/>
    <property type="project" value="UniProtKB-KW"/>
</dbReference>
<dbReference type="Pfam" id="PF14223">
    <property type="entry name" value="Retrotran_gag_2"/>
    <property type="match status" value="1"/>
</dbReference>
<feature type="compositionally biased region" description="Low complexity" evidence="23">
    <location>
        <begin position="899"/>
        <end position="909"/>
    </location>
</feature>
<protein>
    <submittedName>
        <fullName evidence="25">Integrase catalytic domain-containing protein</fullName>
    </submittedName>
</protein>
<evidence type="ECO:0000256" key="15">
    <source>
        <dbReference type="ARBA" id="ARBA00022908"/>
    </source>
</evidence>
<comment type="catalytic activity">
    <reaction evidence="22">
        <text>DNA(n) + a 2'-deoxyribonucleoside 5'-triphosphate = DNA(n+1) + diphosphate</text>
        <dbReference type="Rhea" id="RHEA:22508"/>
        <dbReference type="Rhea" id="RHEA-COMP:17339"/>
        <dbReference type="Rhea" id="RHEA-COMP:17340"/>
        <dbReference type="ChEBI" id="CHEBI:33019"/>
        <dbReference type="ChEBI" id="CHEBI:61560"/>
        <dbReference type="ChEBI" id="CHEBI:173112"/>
        <dbReference type="EC" id="2.7.7.7"/>
    </reaction>
</comment>
<keyword evidence="26" id="KW-1185">Reference proteome</keyword>
<evidence type="ECO:0000256" key="5">
    <source>
        <dbReference type="ARBA" id="ARBA00022695"/>
    </source>
</evidence>
<dbReference type="GO" id="GO:0005634">
    <property type="term" value="C:nucleus"/>
    <property type="evidence" value="ECO:0007669"/>
    <property type="project" value="UniProtKB-ARBA"/>
</dbReference>
<evidence type="ECO:0000256" key="23">
    <source>
        <dbReference type="SAM" id="MobiDB-lite"/>
    </source>
</evidence>
<sequence>MANLQNNAVNNEKEWKGIKLTPIKEEEDGSNNYSEFKQKSVLDLDAAGYWQYVDGPDYNPPAIPELRPSQQVQGLDNTGASITITVPGNENLVAAAKKQAETWLAADKKAHAIIVKAVPFEKLYVVCDCQSAHDAWVALKNEYEPANALTAVTIKQQIIAYQCGTHENPVHWRQVMVQLYQKLRDADPTMMPDTEFAKHLVTLMTQSDDWRYCRDSLREKVRQGEMMGKPVSSAMVLQRLKHEEVEKKIAPSIVSINALTAGKGKTRDRDQGDAVPSAYGAESSNQANRRTDKAHQRQGKRSTPYNTQQRSAPRIICENSYCETPVGHTQANCFSYRGGKAGKYPENFRGRHDVHLAPEARIAARRKQALEGSGNRFAGLADHTEDTEEEVNAVIGKVEDGFAFMLSLPDDDDDEVDINKEIRVHAIVCGLSTEQDDTINHDTGASRHIFHKLESFHDYTAFESPLVVHGFGTSLTTQAVGKGKVVLKSTYDGTTRNFSLSNVLHIPTARCNLISGSRLDRKGVNTQTGNGKITYFNAANIPFATGTIVRDLYKMDVETVETVMLSERGETDLITAMVPSVTTLFGPGTENAEMQKQGFTTVYVHIKNCRICALANIKRSKFPRKANNRADRPLFRIHCDICGPLPAGYGGFKYFITFNDDCHRYIAIYFLKLKSDALKCFHDFRTAAEKFLGYPIIFLRVDNAPELVHGQFSDYCKEHGITYEHTIPDASQQNGVAERVNQIIERMTRAMLVDSSLSSWFWPLAAQAAVHIKNRVPHASLESGMTPFEGWFKCKPDLSHLRPFGALVTARKTNSDELMKLVPRGEEGRFVGRDVEFHGFPDFLPSPPLSDILWDDIPVDLEPRFRDTGDRIILEQSSNPASERNIAIEHNPASERNESSTGTNTSTESNARHRADELDDVEMEDVAIDDRPIAQRRTPRVRRVPARLIINHVRMSDEGGEDYLLSILESDNDELEIECENGDFASLAKCFIEAEAEFASAALTDPIDDPNARDPRTIQEAKSSIYWAFWLAAIHEELESLKAKGVYDEVSELPPGRKAVESKWVLHIKRDREGLISRFKARLVAKGFTQIPGQDFNYTFAPVARWESIRFVLALVADHDMVLRQIDVKTAFLNGPLDEEIYMRKPSIIGEGFWRLLKGLYGLKQAGRQWYLELNSRLEAIGFRRTESDWSVYRRVQGAEHSIVTTSVDDMLIASSSIAESDAVVAALASQFEITDNGEPKFHLGCSIERDRANRTLRIDQKSYTESILRDFGYENCNAVATPMDPGSRLSPAMAEDAEKSKDFPYTALVGKCMYLATCSRPDIAYTVRELARFMTSYGRAHVAAAKHLLRYLRGTTSHGITLGGTETLHPLFKALTDSDWGMGDTRKSVSGFLIMMEATFNEIHARLSAIPGLCDAMGMEEAMQFMRLAARLKDSILAAQPPSHPSEKPPEEIPDNIRSFLGSAVDLPEEYIEKWNIRE</sequence>
<proteinExistence type="predicted"/>
<comment type="caution">
    <text evidence="25">The sequence shown here is derived from an EMBL/GenBank/DDBJ whole genome shotgun (WGS) entry which is preliminary data.</text>
</comment>
<keyword evidence="15" id="KW-0229">DNA integration</keyword>
<evidence type="ECO:0000256" key="17">
    <source>
        <dbReference type="ARBA" id="ARBA00022932"/>
    </source>
</evidence>
<dbReference type="GO" id="GO:0004519">
    <property type="term" value="F:endonuclease activity"/>
    <property type="evidence" value="ECO:0007669"/>
    <property type="project" value="UniProtKB-KW"/>
</dbReference>
<keyword evidence="10" id="KW-0255">Endonuclease</keyword>
<evidence type="ECO:0000256" key="19">
    <source>
        <dbReference type="ARBA" id="ARBA00023172"/>
    </source>
</evidence>
<dbReference type="SUPFAM" id="SSF56672">
    <property type="entry name" value="DNA/RNA polymerases"/>
    <property type="match status" value="1"/>
</dbReference>
<feature type="region of interest" description="Disordered" evidence="23">
    <location>
        <begin position="261"/>
        <end position="311"/>
    </location>
</feature>
<evidence type="ECO:0000256" key="1">
    <source>
        <dbReference type="ARBA" id="ARBA00002180"/>
    </source>
</evidence>
<feature type="domain" description="Integrase catalytic" evidence="24">
    <location>
        <begin position="629"/>
        <end position="795"/>
    </location>
</feature>
<dbReference type="InterPro" id="IPR013103">
    <property type="entry name" value="RVT_2"/>
</dbReference>
<dbReference type="SUPFAM" id="SSF53098">
    <property type="entry name" value="Ribonuclease H-like"/>
    <property type="match status" value="1"/>
</dbReference>
<keyword evidence="14" id="KW-0694">RNA-binding</keyword>
<keyword evidence="13" id="KW-0460">Magnesium</keyword>
<keyword evidence="18" id="KW-0917">Virion maturation</keyword>
<evidence type="ECO:0000256" key="22">
    <source>
        <dbReference type="ARBA" id="ARBA00049244"/>
    </source>
</evidence>
<dbReference type="GO" id="GO:0032196">
    <property type="term" value="P:transposition"/>
    <property type="evidence" value="ECO:0007669"/>
    <property type="project" value="UniProtKB-KW"/>
</dbReference>
<dbReference type="InterPro" id="IPR043502">
    <property type="entry name" value="DNA/RNA_pol_sf"/>
</dbReference>
<evidence type="ECO:0000256" key="9">
    <source>
        <dbReference type="ARBA" id="ARBA00022750"/>
    </source>
</evidence>
<evidence type="ECO:0000256" key="3">
    <source>
        <dbReference type="ARBA" id="ARBA00022612"/>
    </source>
</evidence>
<name>A0A8H7DKW8_9AGAR</name>
<feature type="region of interest" description="Disordered" evidence="23">
    <location>
        <begin position="874"/>
        <end position="916"/>
    </location>
</feature>
<comment type="catalytic activity">
    <reaction evidence="21">
        <text>DNA(n) + a 2'-deoxyribonucleoside 5'-triphosphate = DNA(n+1) + diphosphate</text>
        <dbReference type="Rhea" id="RHEA:22508"/>
        <dbReference type="Rhea" id="RHEA-COMP:17339"/>
        <dbReference type="Rhea" id="RHEA-COMP:17340"/>
        <dbReference type="ChEBI" id="CHEBI:33019"/>
        <dbReference type="ChEBI" id="CHEBI:61560"/>
        <dbReference type="ChEBI" id="CHEBI:173112"/>
        <dbReference type="EC" id="2.7.7.49"/>
    </reaction>
</comment>
<evidence type="ECO:0000256" key="21">
    <source>
        <dbReference type="ARBA" id="ARBA00048173"/>
    </source>
</evidence>
<keyword evidence="11" id="KW-0378">Hydrolase</keyword>
<dbReference type="PANTHER" id="PTHR42648">
    <property type="entry name" value="TRANSPOSASE, PUTATIVE-RELATED"/>
    <property type="match status" value="1"/>
</dbReference>
<dbReference type="GO" id="GO:0006310">
    <property type="term" value="P:DNA recombination"/>
    <property type="evidence" value="ECO:0007669"/>
    <property type="project" value="UniProtKB-KW"/>
</dbReference>
<evidence type="ECO:0000313" key="25">
    <source>
        <dbReference type="EMBL" id="KAF7374996.1"/>
    </source>
</evidence>
<keyword evidence="3" id="KW-1188">Viral release from host cell</keyword>
<evidence type="ECO:0000256" key="4">
    <source>
        <dbReference type="ARBA" id="ARBA00022670"/>
    </source>
</evidence>
<keyword evidence="19" id="KW-0233">DNA recombination</keyword>
<dbReference type="OrthoDB" id="2946818at2759"/>
<dbReference type="InterPro" id="IPR012337">
    <property type="entry name" value="RNaseH-like_sf"/>
</dbReference>
<evidence type="ECO:0000256" key="18">
    <source>
        <dbReference type="ARBA" id="ARBA00023113"/>
    </source>
</evidence>
<keyword evidence="17" id="KW-0808">Transferase</keyword>
<feature type="compositionally biased region" description="Polar residues" evidence="23">
    <location>
        <begin position="301"/>
        <end position="311"/>
    </location>
</feature>
<dbReference type="GO" id="GO:0006508">
    <property type="term" value="P:proteolysis"/>
    <property type="evidence" value="ECO:0007669"/>
    <property type="project" value="UniProtKB-KW"/>
</dbReference>
<keyword evidence="6" id="KW-0540">Nuclease</keyword>
<accession>A0A8H7DKW8</accession>
<dbReference type="EMBL" id="JACAZH010000002">
    <property type="protein sequence ID" value="KAF7374996.1"/>
    <property type="molecule type" value="Genomic_DNA"/>
</dbReference>
<keyword evidence="5" id="KW-0548">Nucleotidyltransferase</keyword>
<comment type="function">
    <text evidence="1">The aspartyl protease (PR) mediates the proteolytic cleavages of the Gag and Gag-Pol polyproteins after assembly of the VLP.</text>
</comment>
<dbReference type="Pfam" id="PF22936">
    <property type="entry name" value="Pol_BBD"/>
    <property type="match status" value="1"/>
</dbReference>
<dbReference type="InterPro" id="IPR054722">
    <property type="entry name" value="PolX-like_BBD"/>
</dbReference>
<keyword evidence="12" id="KW-0067">ATP-binding</keyword>
<evidence type="ECO:0000256" key="14">
    <source>
        <dbReference type="ARBA" id="ARBA00022884"/>
    </source>
</evidence>
<dbReference type="Proteomes" id="UP000623467">
    <property type="component" value="Unassembled WGS sequence"/>
</dbReference>
<evidence type="ECO:0000256" key="13">
    <source>
        <dbReference type="ARBA" id="ARBA00022842"/>
    </source>
</evidence>
<evidence type="ECO:0000256" key="6">
    <source>
        <dbReference type="ARBA" id="ARBA00022722"/>
    </source>
</evidence>